<evidence type="ECO:0000313" key="2">
    <source>
        <dbReference type="Proteomes" id="UP000696485"/>
    </source>
</evidence>
<reference evidence="1" key="1">
    <citation type="journal article" date="2020" name="Fungal Divers.">
        <title>Resolving the Mortierellaceae phylogeny through synthesis of multi-gene phylogenetics and phylogenomics.</title>
        <authorList>
            <person name="Vandepol N."/>
            <person name="Liber J."/>
            <person name="Desiro A."/>
            <person name="Na H."/>
            <person name="Kennedy M."/>
            <person name="Barry K."/>
            <person name="Grigoriev I.V."/>
            <person name="Miller A.N."/>
            <person name="O'Donnell K."/>
            <person name="Stajich J.E."/>
            <person name="Bonito G."/>
        </authorList>
    </citation>
    <scope>NUCLEOTIDE SEQUENCE</scope>
    <source>
        <strain evidence="1">NVP1</strain>
    </source>
</reference>
<evidence type="ECO:0000313" key="1">
    <source>
        <dbReference type="EMBL" id="KAF9329722.1"/>
    </source>
</evidence>
<keyword evidence="2" id="KW-1185">Reference proteome</keyword>
<proteinExistence type="predicted"/>
<protein>
    <submittedName>
        <fullName evidence="1">Uncharacterized protein</fullName>
    </submittedName>
</protein>
<gene>
    <name evidence="1" type="ORF">BG006_007231</name>
</gene>
<feature type="non-terminal residue" evidence="1">
    <location>
        <position position="1"/>
    </location>
</feature>
<sequence>EKLKGVLMALVEFFTSDGICNYINNLHSMDFNPRAYAQKGYLLCGSIKTDEHQLQVLAFKLHELLSVQYKQYNKDHLTEIRNVFKTKENVEQPLGCTANQLASVSYLGIDLGQACVVGAYAYLPPDKEPKGGCNCHHGHYK</sequence>
<organism evidence="1 2">
    <name type="scientific">Podila minutissima</name>
    <dbReference type="NCBI Taxonomy" id="64525"/>
    <lineage>
        <taxon>Eukaryota</taxon>
        <taxon>Fungi</taxon>
        <taxon>Fungi incertae sedis</taxon>
        <taxon>Mucoromycota</taxon>
        <taxon>Mortierellomycotina</taxon>
        <taxon>Mortierellomycetes</taxon>
        <taxon>Mortierellales</taxon>
        <taxon>Mortierellaceae</taxon>
        <taxon>Podila</taxon>
    </lineage>
</organism>
<dbReference type="EMBL" id="JAAAUY010000451">
    <property type="protein sequence ID" value="KAF9329722.1"/>
    <property type="molecule type" value="Genomic_DNA"/>
</dbReference>
<name>A0A9P5VKG9_9FUNG</name>
<accession>A0A9P5VKG9</accession>
<dbReference type="Proteomes" id="UP000696485">
    <property type="component" value="Unassembled WGS sequence"/>
</dbReference>
<comment type="caution">
    <text evidence="1">The sequence shown here is derived from an EMBL/GenBank/DDBJ whole genome shotgun (WGS) entry which is preliminary data.</text>
</comment>
<dbReference type="AlphaFoldDB" id="A0A9P5VKG9"/>